<accession>A0A136J2K5</accession>
<dbReference type="STRING" id="196109.A0A136J2K5"/>
<dbReference type="AlphaFoldDB" id="A0A136J2K5"/>
<dbReference type="OrthoDB" id="1274115at2759"/>
<sequence length="307" mass="33091">MSSTSNNLWFIVGATSGFGLEIANQAIARGDQVGATSRKATSSDKLQALESKGALLLDLDATSPDEFLRDAITKTTQHFGRNITYFINAVGYILEGAAEEISAEEGLRSITTNVLAVMNLSRIEAEHLRTTRPSSSGQSVPHHGGIANFGSLGSWKGGPAFSHYAAAKWAVTGFTESLHHELAPFGIHAIVVEPGYFRTGFLNAGGGNRLFAEKQLIEAYKGTPVEFTKQALSKVDNNQPGDVVKGCKVIVDVLTGTGAAEGRKRTIRLVLGKDCVDAIREKMAETEQYLQEWEDLITTTDHDDVHV</sequence>
<protein>
    <submittedName>
        <fullName evidence="4">Serine 3-dehydrogenase</fullName>
    </submittedName>
</protein>
<evidence type="ECO:0000313" key="5">
    <source>
        <dbReference type="Proteomes" id="UP000070501"/>
    </source>
</evidence>
<keyword evidence="2" id="KW-0521">NADP</keyword>
<dbReference type="GO" id="GO:0016491">
    <property type="term" value="F:oxidoreductase activity"/>
    <property type="evidence" value="ECO:0007669"/>
    <property type="project" value="UniProtKB-KW"/>
</dbReference>
<dbReference type="SUPFAM" id="SSF51735">
    <property type="entry name" value="NAD(P)-binding Rossmann-fold domains"/>
    <property type="match status" value="1"/>
</dbReference>
<keyword evidence="3" id="KW-0560">Oxidoreductase</keyword>
<dbReference type="InterPro" id="IPR036291">
    <property type="entry name" value="NAD(P)-bd_dom_sf"/>
</dbReference>
<dbReference type="InterPro" id="IPR002347">
    <property type="entry name" value="SDR_fam"/>
</dbReference>
<dbReference type="InterPro" id="IPR051911">
    <property type="entry name" value="SDR_oxidoreductase"/>
</dbReference>
<dbReference type="PRINTS" id="PR00081">
    <property type="entry name" value="GDHRDH"/>
</dbReference>
<dbReference type="EMBL" id="KQ964250">
    <property type="protein sequence ID" value="KXJ91397.1"/>
    <property type="molecule type" value="Genomic_DNA"/>
</dbReference>
<dbReference type="PANTHER" id="PTHR43976:SF16">
    <property type="entry name" value="SHORT-CHAIN DEHYDROGENASE_REDUCTASE FAMILY PROTEIN"/>
    <property type="match status" value="1"/>
</dbReference>
<evidence type="ECO:0000256" key="2">
    <source>
        <dbReference type="ARBA" id="ARBA00022857"/>
    </source>
</evidence>
<dbReference type="Pfam" id="PF00106">
    <property type="entry name" value="adh_short"/>
    <property type="match status" value="1"/>
</dbReference>
<name>A0A136J2K5_9PEZI</name>
<proteinExistence type="inferred from homology"/>
<dbReference type="Gene3D" id="3.40.50.720">
    <property type="entry name" value="NAD(P)-binding Rossmann-like Domain"/>
    <property type="match status" value="1"/>
</dbReference>
<keyword evidence="5" id="KW-1185">Reference proteome</keyword>
<dbReference type="PANTHER" id="PTHR43976">
    <property type="entry name" value="SHORT CHAIN DEHYDROGENASE"/>
    <property type="match status" value="1"/>
</dbReference>
<organism evidence="4 5">
    <name type="scientific">Microdochium bolleyi</name>
    <dbReference type="NCBI Taxonomy" id="196109"/>
    <lineage>
        <taxon>Eukaryota</taxon>
        <taxon>Fungi</taxon>
        <taxon>Dikarya</taxon>
        <taxon>Ascomycota</taxon>
        <taxon>Pezizomycotina</taxon>
        <taxon>Sordariomycetes</taxon>
        <taxon>Xylariomycetidae</taxon>
        <taxon>Xylariales</taxon>
        <taxon>Microdochiaceae</taxon>
        <taxon>Microdochium</taxon>
    </lineage>
</organism>
<gene>
    <name evidence="4" type="ORF">Micbo1qcDRAFT_188756</name>
</gene>
<dbReference type="InterPro" id="IPR020904">
    <property type="entry name" value="Sc_DH/Rdtase_CS"/>
</dbReference>
<evidence type="ECO:0000313" key="4">
    <source>
        <dbReference type="EMBL" id="KXJ91397.1"/>
    </source>
</evidence>
<dbReference type="PROSITE" id="PS00061">
    <property type="entry name" value="ADH_SHORT"/>
    <property type="match status" value="1"/>
</dbReference>
<evidence type="ECO:0000256" key="3">
    <source>
        <dbReference type="ARBA" id="ARBA00023002"/>
    </source>
</evidence>
<comment type="similarity">
    <text evidence="1">Belongs to the short-chain dehydrogenases/reductases (SDR) family.</text>
</comment>
<reference evidence="5" key="1">
    <citation type="submission" date="2016-02" db="EMBL/GenBank/DDBJ databases">
        <title>Draft genome sequence of Microdochium bolleyi, a fungal endophyte of beachgrass.</title>
        <authorList>
            <consortium name="DOE Joint Genome Institute"/>
            <person name="David A.S."/>
            <person name="May G."/>
            <person name="Haridas S."/>
            <person name="Lim J."/>
            <person name="Wang M."/>
            <person name="Labutti K."/>
            <person name="Lipzen A."/>
            <person name="Barry K."/>
            <person name="Grigoriev I.V."/>
        </authorList>
    </citation>
    <scope>NUCLEOTIDE SEQUENCE [LARGE SCALE GENOMIC DNA]</scope>
    <source>
        <strain evidence="5">J235TASD1</strain>
    </source>
</reference>
<dbReference type="Proteomes" id="UP000070501">
    <property type="component" value="Unassembled WGS sequence"/>
</dbReference>
<evidence type="ECO:0000256" key="1">
    <source>
        <dbReference type="ARBA" id="ARBA00006484"/>
    </source>
</evidence>
<dbReference type="InParanoid" id="A0A136J2K5"/>